<evidence type="ECO:0000256" key="2">
    <source>
        <dbReference type="RuleBase" id="RU362080"/>
    </source>
</evidence>
<comment type="caution">
    <text evidence="3">The sequence shown here is derived from an EMBL/GenBank/DDBJ whole genome shotgun (WGS) entry which is preliminary data.</text>
</comment>
<evidence type="ECO:0000313" key="4">
    <source>
        <dbReference type="Proteomes" id="UP000177458"/>
    </source>
</evidence>
<dbReference type="InterPro" id="IPR036165">
    <property type="entry name" value="YefM-like_sf"/>
</dbReference>
<protein>
    <recommendedName>
        <fullName evidence="2">Antitoxin</fullName>
    </recommendedName>
</protein>
<organism evidence="3 4">
    <name type="scientific">candidate division WWE3 bacterium RIFCSPLOWO2_01_FULL_37_15</name>
    <dbReference type="NCBI Taxonomy" id="1802622"/>
    <lineage>
        <taxon>Bacteria</taxon>
        <taxon>Katanobacteria</taxon>
    </lineage>
</organism>
<dbReference type="NCBIfam" id="TIGR01552">
    <property type="entry name" value="phd_fam"/>
    <property type="match status" value="1"/>
</dbReference>
<dbReference type="EMBL" id="MEVF01000017">
    <property type="protein sequence ID" value="OGC49641.1"/>
    <property type="molecule type" value="Genomic_DNA"/>
</dbReference>
<comment type="similarity">
    <text evidence="1 2">Belongs to the phD/YefM antitoxin family.</text>
</comment>
<dbReference type="Gene3D" id="3.40.1620.10">
    <property type="entry name" value="YefM-like domain"/>
    <property type="match status" value="1"/>
</dbReference>
<comment type="function">
    <text evidence="2">Antitoxin component of a type II toxin-antitoxin (TA) system.</text>
</comment>
<name>A0A1F4UXI8_UNCKA</name>
<dbReference type="InterPro" id="IPR006442">
    <property type="entry name" value="Antitoxin_Phd/YefM"/>
</dbReference>
<dbReference type="Pfam" id="PF02604">
    <property type="entry name" value="PhdYeFM_antitox"/>
    <property type="match status" value="1"/>
</dbReference>
<evidence type="ECO:0000313" key="3">
    <source>
        <dbReference type="EMBL" id="OGC49641.1"/>
    </source>
</evidence>
<proteinExistence type="inferred from homology"/>
<sequence>MQTITIKETRNNLAEIIEKVAVGNKTFIITKFGKAKAQLVPVSKSVTPTKKRRDFPGFGMWANRRDMQDSAKWVTKIRSEWKNRYEPTP</sequence>
<dbReference type="Proteomes" id="UP000177458">
    <property type="component" value="Unassembled WGS sequence"/>
</dbReference>
<dbReference type="AlphaFoldDB" id="A0A1F4UXI8"/>
<gene>
    <name evidence="3" type="ORF">A3A69_00180</name>
</gene>
<evidence type="ECO:0000256" key="1">
    <source>
        <dbReference type="ARBA" id="ARBA00009981"/>
    </source>
</evidence>
<reference evidence="3 4" key="1">
    <citation type="journal article" date="2016" name="Nat. Commun.">
        <title>Thousands of microbial genomes shed light on interconnected biogeochemical processes in an aquifer system.</title>
        <authorList>
            <person name="Anantharaman K."/>
            <person name="Brown C.T."/>
            <person name="Hug L.A."/>
            <person name="Sharon I."/>
            <person name="Castelle C.J."/>
            <person name="Probst A.J."/>
            <person name="Thomas B.C."/>
            <person name="Singh A."/>
            <person name="Wilkins M.J."/>
            <person name="Karaoz U."/>
            <person name="Brodie E.L."/>
            <person name="Williams K.H."/>
            <person name="Hubbard S.S."/>
            <person name="Banfield J.F."/>
        </authorList>
    </citation>
    <scope>NUCLEOTIDE SEQUENCE [LARGE SCALE GENOMIC DNA]</scope>
</reference>
<dbReference type="SUPFAM" id="SSF143120">
    <property type="entry name" value="YefM-like"/>
    <property type="match status" value="1"/>
</dbReference>
<accession>A0A1F4UXI8</accession>